<gene>
    <name evidence="2" type="ORF">OUZ56_020923</name>
</gene>
<name>A0ABQ9ZFV0_9CRUS</name>
<dbReference type="Proteomes" id="UP001234178">
    <property type="component" value="Unassembled WGS sequence"/>
</dbReference>
<keyword evidence="1" id="KW-0472">Membrane</keyword>
<comment type="caution">
    <text evidence="2">The sequence shown here is derived from an EMBL/GenBank/DDBJ whole genome shotgun (WGS) entry which is preliminary data.</text>
</comment>
<protein>
    <submittedName>
        <fullName evidence="2">Uncharacterized protein</fullName>
    </submittedName>
</protein>
<proteinExistence type="predicted"/>
<evidence type="ECO:0000256" key="1">
    <source>
        <dbReference type="SAM" id="Phobius"/>
    </source>
</evidence>
<feature type="transmembrane region" description="Helical" evidence="1">
    <location>
        <begin position="33"/>
        <end position="56"/>
    </location>
</feature>
<organism evidence="2 3">
    <name type="scientific">Daphnia magna</name>
    <dbReference type="NCBI Taxonomy" id="35525"/>
    <lineage>
        <taxon>Eukaryota</taxon>
        <taxon>Metazoa</taxon>
        <taxon>Ecdysozoa</taxon>
        <taxon>Arthropoda</taxon>
        <taxon>Crustacea</taxon>
        <taxon>Branchiopoda</taxon>
        <taxon>Diplostraca</taxon>
        <taxon>Cladocera</taxon>
        <taxon>Anomopoda</taxon>
        <taxon>Daphniidae</taxon>
        <taxon>Daphnia</taxon>
    </lineage>
</organism>
<evidence type="ECO:0000313" key="2">
    <source>
        <dbReference type="EMBL" id="KAK4011811.1"/>
    </source>
</evidence>
<dbReference type="EMBL" id="JAOYFB010000003">
    <property type="protein sequence ID" value="KAK4011811.1"/>
    <property type="molecule type" value="Genomic_DNA"/>
</dbReference>
<keyword evidence="3" id="KW-1185">Reference proteome</keyword>
<accession>A0ABQ9ZFV0</accession>
<keyword evidence="1" id="KW-0812">Transmembrane</keyword>
<keyword evidence="1" id="KW-1133">Transmembrane helix</keyword>
<reference evidence="2 3" key="1">
    <citation type="journal article" date="2023" name="Nucleic Acids Res.">
        <title>The hologenome of Daphnia magna reveals possible DNA methylation and microbiome-mediated evolution of the host genome.</title>
        <authorList>
            <person name="Chaturvedi A."/>
            <person name="Li X."/>
            <person name="Dhandapani V."/>
            <person name="Marshall H."/>
            <person name="Kissane S."/>
            <person name="Cuenca-Cambronero M."/>
            <person name="Asole G."/>
            <person name="Calvet F."/>
            <person name="Ruiz-Romero M."/>
            <person name="Marangio P."/>
            <person name="Guigo R."/>
            <person name="Rago D."/>
            <person name="Mirbahai L."/>
            <person name="Eastwood N."/>
            <person name="Colbourne J.K."/>
            <person name="Zhou J."/>
            <person name="Mallon E."/>
            <person name="Orsini L."/>
        </authorList>
    </citation>
    <scope>NUCLEOTIDE SEQUENCE [LARGE SCALE GENOMIC DNA]</scope>
    <source>
        <strain evidence="2">LRV0_1</strain>
    </source>
</reference>
<sequence length="61" mass="6790">MYYDYLLDILKKHVTLCTDISASQSENIADHILIIYSTIQAFLAVASSSGGAIFWIPAHMK</sequence>
<evidence type="ECO:0000313" key="3">
    <source>
        <dbReference type="Proteomes" id="UP001234178"/>
    </source>
</evidence>